<feature type="domain" description="N-acetyltransferase" evidence="3">
    <location>
        <begin position="1"/>
        <end position="148"/>
    </location>
</feature>
<evidence type="ECO:0000256" key="1">
    <source>
        <dbReference type="ARBA" id="ARBA00022679"/>
    </source>
</evidence>
<dbReference type="InterPro" id="IPR050832">
    <property type="entry name" value="Bact_Acetyltransf"/>
</dbReference>
<dbReference type="Pfam" id="PF00583">
    <property type="entry name" value="Acetyltransf_1"/>
    <property type="match status" value="1"/>
</dbReference>
<dbReference type="RefSeq" id="WP_135839191.1">
    <property type="nucleotide sequence ID" value="NZ_SRRO01000001.1"/>
</dbReference>
<keyword evidence="1 4" id="KW-0808">Transferase</keyword>
<organism evidence="4 5">
    <name type="scientific">Nocardioides eburneiflavus</name>
    <dbReference type="NCBI Taxonomy" id="2518372"/>
    <lineage>
        <taxon>Bacteria</taxon>
        <taxon>Bacillati</taxon>
        <taxon>Actinomycetota</taxon>
        <taxon>Actinomycetes</taxon>
        <taxon>Propionibacteriales</taxon>
        <taxon>Nocardioidaceae</taxon>
        <taxon>Nocardioides</taxon>
    </lineage>
</organism>
<evidence type="ECO:0000256" key="2">
    <source>
        <dbReference type="ARBA" id="ARBA00023315"/>
    </source>
</evidence>
<dbReference type="PANTHER" id="PTHR43877">
    <property type="entry name" value="AMINOALKYLPHOSPHONATE N-ACETYLTRANSFERASE-RELATED-RELATED"/>
    <property type="match status" value="1"/>
</dbReference>
<dbReference type="AlphaFoldDB" id="A0A4Z1C5Z6"/>
<comment type="caution">
    <text evidence="4">The sequence shown here is derived from an EMBL/GenBank/DDBJ whole genome shotgun (WGS) entry which is preliminary data.</text>
</comment>
<dbReference type="PANTHER" id="PTHR43877:SF2">
    <property type="entry name" value="AMINOALKYLPHOSPHONATE N-ACETYLTRANSFERASE-RELATED"/>
    <property type="match status" value="1"/>
</dbReference>
<dbReference type="PROSITE" id="PS51186">
    <property type="entry name" value="GNAT"/>
    <property type="match status" value="1"/>
</dbReference>
<dbReference type="InterPro" id="IPR000182">
    <property type="entry name" value="GNAT_dom"/>
</dbReference>
<dbReference type="Proteomes" id="UP000297496">
    <property type="component" value="Unassembled WGS sequence"/>
</dbReference>
<evidence type="ECO:0000259" key="3">
    <source>
        <dbReference type="PROSITE" id="PS51186"/>
    </source>
</evidence>
<gene>
    <name evidence="4" type="ORF">EXE59_12460</name>
</gene>
<dbReference type="Gene3D" id="3.40.630.30">
    <property type="match status" value="1"/>
</dbReference>
<protein>
    <submittedName>
        <fullName evidence="4">N-acetyltransferase</fullName>
    </submittedName>
</protein>
<name>A0A4Z1C5Z6_9ACTN</name>
<keyword evidence="5" id="KW-1185">Reference proteome</keyword>
<dbReference type="EMBL" id="SRRO01000001">
    <property type="protein sequence ID" value="TGN64682.1"/>
    <property type="molecule type" value="Genomic_DNA"/>
</dbReference>
<dbReference type="GO" id="GO:0016747">
    <property type="term" value="F:acyltransferase activity, transferring groups other than amino-acyl groups"/>
    <property type="evidence" value="ECO:0007669"/>
    <property type="project" value="InterPro"/>
</dbReference>
<proteinExistence type="predicted"/>
<accession>A0A4Z1C5Z6</accession>
<sequence>MELRRATEADARPMAAIAAAAYSPYLERLDGLRPGPMDTDYAAAVADTEAWVAVSGGAVVGFVLLVEEDGCLLLENVAVLPEHHGRGIGRRLLELAEHRTAELGHDRLRLYTHVTMIENQALYERTGYVETARTTEHGFTRVFYEKRL</sequence>
<evidence type="ECO:0000313" key="5">
    <source>
        <dbReference type="Proteomes" id="UP000297496"/>
    </source>
</evidence>
<dbReference type="OrthoDB" id="572496at2"/>
<dbReference type="InterPro" id="IPR016181">
    <property type="entry name" value="Acyl_CoA_acyltransferase"/>
</dbReference>
<keyword evidence="2" id="KW-0012">Acyltransferase</keyword>
<reference evidence="4 5" key="1">
    <citation type="submission" date="2019-04" db="EMBL/GenBank/DDBJ databases">
        <title>Three New Species of Nocardioides, Nocardioides euryhalodurans sp. nov., Nocardioides seonyuensis sp. nov. and Nocardioides eburneoflavus sp. nov. Isolated from Soil.</title>
        <authorList>
            <person name="Roh S.G."/>
            <person name="Lee C."/>
            <person name="Kim M.-K."/>
            <person name="Kim S.B."/>
        </authorList>
    </citation>
    <scope>NUCLEOTIDE SEQUENCE [LARGE SCALE GENOMIC DNA]</scope>
    <source>
        <strain evidence="4 5">MMS17-SY213</strain>
    </source>
</reference>
<dbReference type="SUPFAM" id="SSF55729">
    <property type="entry name" value="Acyl-CoA N-acyltransferases (Nat)"/>
    <property type="match status" value="1"/>
</dbReference>
<evidence type="ECO:0000313" key="4">
    <source>
        <dbReference type="EMBL" id="TGN64682.1"/>
    </source>
</evidence>
<dbReference type="CDD" id="cd04301">
    <property type="entry name" value="NAT_SF"/>
    <property type="match status" value="1"/>
</dbReference>